<evidence type="ECO:0000256" key="3">
    <source>
        <dbReference type="ARBA" id="ARBA00005712"/>
    </source>
</evidence>
<name>A0ABN1MNR6_9FLAO</name>
<comment type="similarity">
    <text evidence="3">Belongs to the ATPase epsilon chain family.</text>
</comment>
<dbReference type="InterPro" id="IPR001469">
    <property type="entry name" value="ATP_synth_F1_dsu/esu"/>
</dbReference>
<organism evidence="9 10">
    <name type="scientific">Wandonia haliotis</name>
    <dbReference type="NCBI Taxonomy" id="574963"/>
    <lineage>
        <taxon>Bacteria</taxon>
        <taxon>Pseudomonadati</taxon>
        <taxon>Bacteroidota</taxon>
        <taxon>Flavobacteriia</taxon>
        <taxon>Flavobacteriales</taxon>
        <taxon>Crocinitomicaceae</taxon>
        <taxon>Wandonia</taxon>
    </lineage>
</organism>
<dbReference type="InterPro" id="IPR036771">
    <property type="entry name" value="ATPsynth_dsu/esu_N"/>
</dbReference>
<keyword evidence="7" id="KW-0139">CF(1)</keyword>
<keyword evidence="7" id="KW-0066">ATP synthesis</keyword>
<evidence type="ECO:0000313" key="9">
    <source>
        <dbReference type="EMBL" id="GAA0874528.1"/>
    </source>
</evidence>
<keyword evidence="6" id="KW-0472">Membrane</keyword>
<comment type="caution">
    <text evidence="9">The sequence shown here is derived from an EMBL/GenBank/DDBJ whole genome shotgun (WGS) entry which is preliminary data.</text>
</comment>
<feature type="domain" description="ATP synthase F1 complex delta/epsilon subunit N-terminal" evidence="8">
    <location>
        <begin position="2"/>
        <end position="50"/>
    </location>
</feature>
<protein>
    <recommendedName>
        <fullName evidence="8">ATP synthase F1 complex delta/epsilon subunit N-terminal domain-containing protein</fullName>
    </recommendedName>
</protein>
<dbReference type="RefSeq" id="WP_343785425.1">
    <property type="nucleotide sequence ID" value="NZ_BAAAFH010000003.1"/>
</dbReference>
<keyword evidence="10" id="KW-1185">Reference proteome</keyword>
<comment type="subcellular location">
    <subcellularLocation>
        <location evidence="2">Endomembrane system</location>
        <topology evidence="2">Peripheral membrane protein</topology>
    </subcellularLocation>
</comment>
<evidence type="ECO:0000256" key="5">
    <source>
        <dbReference type="ARBA" id="ARBA00023065"/>
    </source>
</evidence>
<keyword evidence="4" id="KW-0813">Transport</keyword>
<accession>A0ABN1MNR6</accession>
<comment type="function">
    <text evidence="1">Produces ATP from ADP in the presence of a proton gradient across the membrane.</text>
</comment>
<evidence type="ECO:0000256" key="1">
    <source>
        <dbReference type="ARBA" id="ARBA00003543"/>
    </source>
</evidence>
<dbReference type="InterPro" id="IPR020546">
    <property type="entry name" value="ATP_synth_F1_dsu/esu_N"/>
</dbReference>
<sequence>MILEIITPESKVFNGEIEAVQLPGKDGLFQILNNHAPIISALAEGQIKIDLKSPVAKFDSANGRVEKAGSDKQLLVHIKGGVVEMLNNKIIVLAE</sequence>
<keyword evidence="5" id="KW-0406">Ion transport</keyword>
<evidence type="ECO:0000313" key="10">
    <source>
        <dbReference type="Proteomes" id="UP001501126"/>
    </source>
</evidence>
<evidence type="ECO:0000256" key="2">
    <source>
        <dbReference type="ARBA" id="ARBA00004184"/>
    </source>
</evidence>
<dbReference type="EMBL" id="BAAAFH010000003">
    <property type="protein sequence ID" value="GAA0874528.1"/>
    <property type="molecule type" value="Genomic_DNA"/>
</dbReference>
<reference evidence="9 10" key="1">
    <citation type="journal article" date="2019" name="Int. J. Syst. Evol. Microbiol.">
        <title>The Global Catalogue of Microorganisms (GCM) 10K type strain sequencing project: providing services to taxonomists for standard genome sequencing and annotation.</title>
        <authorList>
            <consortium name="The Broad Institute Genomics Platform"/>
            <consortium name="The Broad Institute Genome Sequencing Center for Infectious Disease"/>
            <person name="Wu L."/>
            <person name="Ma J."/>
        </authorList>
    </citation>
    <scope>NUCLEOTIDE SEQUENCE [LARGE SCALE GENOMIC DNA]</scope>
    <source>
        <strain evidence="9 10">JCM 16083</strain>
    </source>
</reference>
<dbReference type="Gene3D" id="2.60.15.10">
    <property type="entry name" value="F0F1 ATP synthase delta/epsilon subunit, N-terminal"/>
    <property type="match status" value="1"/>
</dbReference>
<dbReference type="SUPFAM" id="SSF51344">
    <property type="entry name" value="Epsilon subunit of F1F0-ATP synthase N-terminal domain"/>
    <property type="match status" value="1"/>
</dbReference>
<dbReference type="Pfam" id="PF02823">
    <property type="entry name" value="ATP-synt_DE_N"/>
    <property type="match status" value="1"/>
</dbReference>
<evidence type="ECO:0000259" key="8">
    <source>
        <dbReference type="Pfam" id="PF02823"/>
    </source>
</evidence>
<dbReference type="Proteomes" id="UP001501126">
    <property type="component" value="Unassembled WGS sequence"/>
</dbReference>
<dbReference type="CDD" id="cd12152">
    <property type="entry name" value="F1-ATPase_delta"/>
    <property type="match status" value="1"/>
</dbReference>
<evidence type="ECO:0000256" key="7">
    <source>
        <dbReference type="ARBA" id="ARBA00023196"/>
    </source>
</evidence>
<evidence type="ECO:0000256" key="6">
    <source>
        <dbReference type="ARBA" id="ARBA00023136"/>
    </source>
</evidence>
<gene>
    <name evidence="9" type="ORF">GCM10009118_09360</name>
</gene>
<evidence type="ECO:0000256" key="4">
    <source>
        <dbReference type="ARBA" id="ARBA00022448"/>
    </source>
</evidence>
<proteinExistence type="inferred from homology"/>